<keyword evidence="16" id="KW-1185">Reference proteome</keyword>
<keyword evidence="12 13" id="KW-0472">Membrane</keyword>
<dbReference type="RefSeq" id="WP_307389459.1">
    <property type="nucleotide sequence ID" value="NZ_BAAADK010000009.1"/>
</dbReference>
<dbReference type="SMART" id="SM00387">
    <property type="entry name" value="HATPase_c"/>
    <property type="match status" value="1"/>
</dbReference>
<dbReference type="PANTHER" id="PTHR45453">
    <property type="entry name" value="PHOSPHATE REGULON SENSOR PROTEIN PHOR"/>
    <property type="match status" value="1"/>
</dbReference>
<keyword evidence="8 15" id="KW-0418">Kinase</keyword>
<evidence type="ECO:0000256" key="7">
    <source>
        <dbReference type="ARBA" id="ARBA00022741"/>
    </source>
</evidence>
<evidence type="ECO:0000256" key="2">
    <source>
        <dbReference type="ARBA" id="ARBA00004651"/>
    </source>
</evidence>
<evidence type="ECO:0000259" key="14">
    <source>
        <dbReference type="PROSITE" id="PS50109"/>
    </source>
</evidence>
<dbReference type="InterPro" id="IPR036890">
    <property type="entry name" value="HATPase_C_sf"/>
</dbReference>
<dbReference type="Pfam" id="PF02518">
    <property type="entry name" value="HATPase_c"/>
    <property type="match status" value="1"/>
</dbReference>
<dbReference type="PROSITE" id="PS50109">
    <property type="entry name" value="HIS_KIN"/>
    <property type="match status" value="1"/>
</dbReference>
<dbReference type="EC" id="2.7.13.3" evidence="3"/>
<keyword evidence="10 13" id="KW-1133">Transmembrane helix</keyword>
<accession>A0ABT9VT93</accession>
<evidence type="ECO:0000313" key="16">
    <source>
        <dbReference type="Proteomes" id="UP001235840"/>
    </source>
</evidence>
<dbReference type="InterPro" id="IPR004358">
    <property type="entry name" value="Sig_transdc_His_kin-like_C"/>
</dbReference>
<evidence type="ECO:0000256" key="1">
    <source>
        <dbReference type="ARBA" id="ARBA00000085"/>
    </source>
</evidence>
<evidence type="ECO:0000256" key="5">
    <source>
        <dbReference type="ARBA" id="ARBA00022679"/>
    </source>
</evidence>
<comment type="subcellular location">
    <subcellularLocation>
        <location evidence="2">Cell membrane</location>
        <topology evidence="2">Multi-pass membrane protein</topology>
    </subcellularLocation>
</comment>
<keyword evidence="11" id="KW-0902">Two-component regulatory system</keyword>
<proteinExistence type="predicted"/>
<comment type="catalytic activity">
    <reaction evidence="1">
        <text>ATP + protein L-histidine = ADP + protein N-phospho-L-histidine.</text>
        <dbReference type="EC" id="2.7.13.3"/>
    </reaction>
</comment>
<evidence type="ECO:0000256" key="4">
    <source>
        <dbReference type="ARBA" id="ARBA00022475"/>
    </source>
</evidence>
<keyword evidence="9" id="KW-0067">ATP-binding</keyword>
<evidence type="ECO:0000256" key="3">
    <source>
        <dbReference type="ARBA" id="ARBA00012438"/>
    </source>
</evidence>
<evidence type="ECO:0000256" key="9">
    <source>
        <dbReference type="ARBA" id="ARBA00022840"/>
    </source>
</evidence>
<dbReference type="InterPro" id="IPR050351">
    <property type="entry name" value="BphY/WalK/GraS-like"/>
</dbReference>
<dbReference type="Gene3D" id="3.30.565.10">
    <property type="entry name" value="Histidine kinase-like ATPase, C-terminal domain"/>
    <property type="match status" value="1"/>
</dbReference>
<dbReference type="EMBL" id="JAUSTY010000001">
    <property type="protein sequence ID" value="MDQ0164202.1"/>
    <property type="molecule type" value="Genomic_DNA"/>
</dbReference>
<reference evidence="15 16" key="1">
    <citation type="submission" date="2023-07" db="EMBL/GenBank/DDBJ databases">
        <title>Genomic Encyclopedia of Type Strains, Phase IV (KMG-IV): sequencing the most valuable type-strain genomes for metagenomic binning, comparative biology and taxonomic classification.</title>
        <authorList>
            <person name="Goeker M."/>
        </authorList>
    </citation>
    <scope>NUCLEOTIDE SEQUENCE [LARGE SCALE GENOMIC DNA]</scope>
    <source>
        <strain evidence="15 16">DSM 12751</strain>
    </source>
</reference>
<feature type="transmembrane region" description="Helical" evidence="13">
    <location>
        <begin position="34"/>
        <end position="54"/>
    </location>
</feature>
<name>A0ABT9VT93_9BACI</name>
<dbReference type="PRINTS" id="PR00344">
    <property type="entry name" value="BCTRLSENSOR"/>
</dbReference>
<evidence type="ECO:0000256" key="6">
    <source>
        <dbReference type="ARBA" id="ARBA00022692"/>
    </source>
</evidence>
<evidence type="ECO:0000256" key="8">
    <source>
        <dbReference type="ARBA" id="ARBA00022777"/>
    </source>
</evidence>
<protein>
    <recommendedName>
        <fullName evidence="3">histidine kinase</fullName>
        <ecNumber evidence="3">2.7.13.3</ecNumber>
    </recommendedName>
</protein>
<keyword evidence="5" id="KW-0808">Transferase</keyword>
<evidence type="ECO:0000256" key="10">
    <source>
        <dbReference type="ARBA" id="ARBA00022989"/>
    </source>
</evidence>
<organism evidence="15 16">
    <name type="scientific">Caldalkalibacillus horti</name>
    <dbReference type="NCBI Taxonomy" id="77523"/>
    <lineage>
        <taxon>Bacteria</taxon>
        <taxon>Bacillati</taxon>
        <taxon>Bacillota</taxon>
        <taxon>Bacilli</taxon>
        <taxon>Bacillales</taxon>
        <taxon>Bacillaceae</taxon>
        <taxon>Caldalkalibacillus</taxon>
    </lineage>
</organism>
<keyword evidence="6 13" id="KW-0812">Transmembrane</keyword>
<keyword evidence="7" id="KW-0547">Nucleotide-binding</keyword>
<gene>
    <name evidence="15" type="ORF">J2S11_000101</name>
</gene>
<comment type="caution">
    <text evidence="15">The sequence shown here is derived from an EMBL/GenBank/DDBJ whole genome shotgun (WGS) entry which is preliminary data.</text>
</comment>
<feature type="domain" description="Histidine kinase" evidence="14">
    <location>
        <begin position="119"/>
        <end position="326"/>
    </location>
</feature>
<evidence type="ECO:0000313" key="15">
    <source>
        <dbReference type="EMBL" id="MDQ0164202.1"/>
    </source>
</evidence>
<dbReference type="InterPro" id="IPR003594">
    <property type="entry name" value="HATPase_dom"/>
</dbReference>
<evidence type="ECO:0000256" key="11">
    <source>
        <dbReference type="ARBA" id="ARBA00023012"/>
    </source>
</evidence>
<keyword evidence="4" id="KW-1003">Cell membrane</keyword>
<feature type="transmembrane region" description="Helical" evidence="13">
    <location>
        <begin position="9"/>
        <end position="28"/>
    </location>
</feature>
<evidence type="ECO:0000256" key="13">
    <source>
        <dbReference type="SAM" id="Phobius"/>
    </source>
</evidence>
<sequence length="327" mass="38316">MKLFIKDHVSLTLFFTGIMGISTLIYWLSGQQDIWITGYALFISSLFFFLYLIIRYIRHRKVYALIEEQHSLEEMNNPTGETPLAEAFGAMLRQNYQMYEKRLRQYEQKTNEHVNFMNQWVHQMKTPISVIQLTLQDEDDVKSLSIKEETEKIRRGLQTVLYVARLDTFEQDFRVDKVNLWKAAQEAVQENKGMFIRNQVYPQIEMENPNWVETDEKWCVFILNQLIINAIRYSAGTQSKVTIRSYRKGINMVLEVEDHGIGIPKQDVKRVFEPFFTGENGRQIRESTGMGLYLVKQVCDKLGHSIELESEPNEGTAIRIVYHGAVH</sequence>
<dbReference type="InterPro" id="IPR005467">
    <property type="entry name" value="His_kinase_dom"/>
</dbReference>
<dbReference type="GO" id="GO:0016301">
    <property type="term" value="F:kinase activity"/>
    <property type="evidence" value="ECO:0007669"/>
    <property type="project" value="UniProtKB-KW"/>
</dbReference>
<dbReference type="Proteomes" id="UP001235840">
    <property type="component" value="Unassembled WGS sequence"/>
</dbReference>
<dbReference type="PANTHER" id="PTHR45453:SF2">
    <property type="entry name" value="HISTIDINE KINASE"/>
    <property type="match status" value="1"/>
</dbReference>
<dbReference type="SUPFAM" id="SSF55874">
    <property type="entry name" value="ATPase domain of HSP90 chaperone/DNA topoisomerase II/histidine kinase"/>
    <property type="match status" value="1"/>
</dbReference>
<evidence type="ECO:0000256" key="12">
    <source>
        <dbReference type="ARBA" id="ARBA00023136"/>
    </source>
</evidence>